<keyword evidence="2 3" id="KW-0732">Signal</keyword>
<organism evidence="4 5">
    <name type="scientific">Massilia agilis</name>
    <dbReference type="NCBI Taxonomy" id="1811226"/>
    <lineage>
        <taxon>Bacteria</taxon>
        <taxon>Pseudomonadati</taxon>
        <taxon>Pseudomonadota</taxon>
        <taxon>Betaproteobacteria</taxon>
        <taxon>Burkholderiales</taxon>
        <taxon>Oxalobacteraceae</taxon>
        <taxon>Telluria group</taxon>
        <taxon>Massilia</taxon>
    </lineage>
</organism>
<feature type="chain" id="PRO_5046585361" description="Type IV secretion system putative lipoprotein virB7" evidence="3">
    <location>
        <begin position="19"/>
        <end position="73"/>
    </location>
</feature>
<protein>
    <recommendedName>
        <fullName evidence="1">Type IV secretion system putative lipoprotein virB7</fullName>
    </recommendedName>
</protein>
<dbReference type="Pfam" id="PF08139">
    <property type="entry name" value="LPAM_1"/>
    <property type="match status" value="1"/>
</dbReference>
<evidence type="ECO:0000256" key="2">
    <source>
        <dbReference type="ARBA" id="ARBA00022729"/>
    </source>
</evidence>
<evidence type="ECO:0000256" key="3">
    <source>
        <dbReference type="SAM" id="SignalP"/>
    </source>
</evidence>
<name>A0ABT2DFY6_9BURK</name>
<evidence type="ECO:0000313" key="5">
    <source>
        <dbReference type="Proteomes" id="UP001206126"/>
    </source>
</evidence>
<reference evidence="4 5" key="1">
    <citation type="submission" date="2022-08" db="EMBL/GenBank/DDBJ databases">
        <title>Reclassification of Massilia species as members of the genera Telluria, Duganella, Pseudoduganella, Mokoshia gen. nov. and Zemynaea gen. nov. using orthogonal and non-orthogonal genome-based approaches.</title>
        <authorList>
            <person name="Bowman J.P."/>
        </authorList>
    </citation>
    <scope>NUCLEOTIDE SEQUENCE [LARGE SCALE GENOMIC DNA]</scope>
    <source>
        <strain evidence="4 5">JCM 31605</strain>
    </source>
</reference>
<keyword evidence="4" id="KW-0449">Lipoprotein</keyword>
<comment type="caution">
    <text evidence="4">The sequence shown here is derived from an EMBL/GenBank/DDBJ whole genome shotgun (WGS) entry which is preliminary data.</text>
</comment>
<sequence length="73" mass="8066">MRKLIFAAVGVAVLAGCAATEGGQVASHEETYTPLGTHLPRKNTRAMADERKFVDKEDFKRQQEMMPEMQGGK</sequence>
<accession>A0ABT2DFY6</accession>
<evidence type="ECO:0000313" key="4">
    <source>
        <dbReference type="EMBL" id="MCS0810241.1"/>
    </source>
</evidence>
<evidence type="ECO:0000256" key="1">
    <source>
        <dbReference type="ARBA" id="ARBA00017922"/>
    </source>
</evidence>
<dbReference type="Proteomes" id="UP001206126">
    <property type="component" value="Unassembled WGS sequence"/>
</dbReference>
<feature type="signal peptide" evidence="3">
    <location>
        <begin position="1"/>
        <end position="18"/>
    </location>
</feature>
<keyword evidence="5" id="KW-1185">Reference proteome</keyword>
<dbReference type="PROSITE" id="PS51257">
    <property type="entry name" value="PROKAR_LIPOPROTEIN"/>
    <property type="match status" value="1"/>
</dbReference>
<gene>
    <name evidence="4" type="ORF">NX774_20150</name>
</gene>
<dbReference type="EMBL" id="JANUHB010000005">
    <property type="protein sequence ID" value="MCS0810241.1"/>
    <property type="molecule type" value="Genomic_DNA"/>
</dbReference>
<proteinExistence type="predicted"/>
<dbReference type="InterPro" id="IPR012640">
    <property type="entry name" value="Membr_lipoprot_lipid_attach_CS"/>
</dbReference>
<dbReference type="RefSeq" id="WP_258824060.1">
    <property type="nucleotide sequence ID" value="NZ_JANUHB010000005.1"/>
</dbReference>